<organismHost>
    <name type="scientific">Amsacta</name>
    <dbReference type="NCBI Taxonomy" id="340055"/>
</organismHost>
<dbReference type="OrthoDB" id="7769at10239"/>
<dbReference type="GeneID" id="1494641"/>
<evidence type="ECO:0000313" key="2">
    <source>
        <dbReference type="Proteomes" id="UP000000872"/>
    </source>
</evidence>
<keyword evidence="2" id="KW-1185">Reference proteome</keyword>
<protein>
    <submittedName>
        <fullName evidence="1">AMV051</fullName>
    </submittedName>
</protein>
<organism evidence="1 2">
    <name type="scientific">Amsacta moorei entomopoxvirus</name>
    <name type="common">AmEPV</name>
    <dbReference type="NCBI Taxonomy" id="28321"/>
    <lineage>
        <taxon>Viruses</taxon>
        <taxon>Varidnaviria</taxon>
        <taxon>Bamfordvirae</taxon>
        <taxon>Nucleocytoviricota</taxon>
        <taxon>Pokkesviricetes</taxon>
        <taxon>Chitovirales</taxon>
        <taxon>Poxviridae</taxon>
        <taxon>Entomopoxvirinae</taxon>
        <taxon>Betaentomopoxvirus</taxon>
    </lineage>
</organism>
<gene>
    <name evidence="1" type="primary">AMV051</name>
</gene>
<accession>Q9EMZ7</accession>
<dbReference type="Proteomes" id="UP000000872">
    <property type="component" value="Segment"/>
</dbReference>
<reference evidence="1 2" key="1">
    <citation type="journal article" date="2000" name="Virology">
        <title>Complete genomic sequence of the Amsacta moorei entomopoxvirus: analysis and comparison with other poxviruses.</title>
        <authorList>
            <person name="Bawden A.L."/>
            <person name="Glassberg K.J."/>
            <person name="Diggans J."/>
            <person name="Shaw R."/>
            <person name="Farmerie W."/>
            <person name="Moyer R.W."/>
        </authorList>
    </citation>
    <scope>NUCLEOTIDE SEQUENCE [LARGE SCALE GENOMIC DNA]</scope>
</reference>
<dbReference type="EMBL" id="AF250284">
    <property type="protein sequence ID" value="AAG02757.1"/>
    <property type="molecule type" value="Genomic_DNA"/>
</dbReference>
<evidence type="ECO:0000313" key="1">
    <source>
        <dbReference type="EMBL" id="AAG02757.1"/>
    </source>
</evidence>
<dbReference type="RefSeq" id="NP_064833.1">
    <property type="nucleotide sequence ID" value="NC_002520.1"/>
</dbReference>
<name>Q9EMZ7_AMEPV</name>
<sequence>MVFEHKIFSYNFTDIKKKKIYPICNCIINIFDKEIKIPTLTKAIIDTKHNLGPIYLNIANMLAYVDIIYLFNNNLDEINNCGIYLPIIDDGSKHFLTYKDIKLFIFDDETGKIKIIDNPKHSDKHHIINLSKERKTDDAIGSSHVLLFSCNSKIEENINLHKNILLTFKDYPVKVDIKNEIENSKHYYEKNLLYKKPFSMYSKYHEEKDIYTIDIRYNHYDDIPKENIKKFFIDIFNKIADIFENIKIKKNNVDYSNKISYSNILDHKMNYKYINVDDIIEKNKMDALCSINDIPGINGTYLKPSDEEINDAEYSLNTIMRNTIKELLESFINFIDETYEERLNSKNIY</sequence>
<dbReference type="KEGG" id="vg:1494641"/>
<proteinExistence type="predicted"/>